<name>A0A377M2T7_ENTCL</name>
<dbReference type="AlphaFoldDB" id="A0A377M2T7"/>
<evidence type="ECO:0000313" key="2">
    <source>
        <dbReference type="EMBL" id="STQ12478.1"/>
    </source>
</evidence>
<organism evidence="2 3">
    <name type="scientific">Enterobacter cloacae</name>
    <dbReference type="NCBI Taxonomy" id="550"/>
    <lineage>
        <taxon>Bacteria</taxon>
        <taxon>Pseudomonadati</taxon>
        <taxon>Pseudomonadota</taxon>
        <taxon>Gammaproteobacteria</taxon>
        <taxon>Enterobacterales</taxon>
        <taxon>Enterobacteriaceae</taxon>
        <taxon>Enterobacter</taxon>
        <taxon>Enterobacter cloacae complex</taxon>
    </lineage>
</organism>
<sequence length="107" mass="11450">MTLSFTAHWHDELPGFYTALKPTPLHHSRLVWHNDSLANDLAIPPEMFQPSDGAGVWGGETLLDGMQPSLRSIADTSLASGRDSWGTAVGSCSANNSSPAERRSTGT</sequence>
<feature type="region of interest" description="Disordered" evidence="1">
    <location>
        <begin position="80"/>
        <end position="107"/>
    </location>
</feature>
<protein>
    <submittedName>
        <fullName evidence="2">Protein YdiU</fullName>
    </submittedName>
</protein>
<gene>
    <name evidence="2" type="primary">ydiU_3</name>
    <name evidence="2" type="ORF">NCTC10005_05268</name>
</gene>
<feature type="compositionally biased region" description="Polar residues" evidence="1">
    <location>
        <begin position="90"/>
        <end position="99"/>
    </location>
</feature>
<dbReference type="EMBL" id="UGJB01000004">
    <property type="protein sequence ID" value="STQ12478.1"/>
    <property type="molecule type" value="Genomic_DNA"/>
</dbReference>
<proteinExistence type="predicted"/>
<evidence type="ECO:0000313" key="3">
    <source>
        <dbReference type="Proteomes" id="UP000255106"/>
    </source>
</evidence>
<dbReference type="Proteomes" id="UP000255106">
    <property type="component" value="Unassembled WGS sequence"/>
</dbReference>
<accession>A0A377M2T7</accession>
<evidence type="ECO:0000256" key="1">
    <source>
        <dbReference type="SAM" id="MobiDB-lite"/>
    </source>
</evidence>
<reference evidence="2 3" key="1">
    <citation type="submission" date="2018-06" db="EMBL/GenBank/DDBJ databases">
        <authorList>
            <consortium name="Pathogen Informatics"/>
            <person name="Doyle S."/>
        </authorList>
    </citation>
    <scope>NUCLEOTIDE SEQUENCE [LARGE SCALE GENOMIC DNA]</scope>
    <source>
        <strain evidence="2 3">NCTC10005</strain>
    </source>
</reference>